<organism evidence="3 4">
    <name type="scientific">Halovulum marinum</name>
    <dbReference type="NCBI Taxonomy" id="2662447"/>
    <lineage>
        <taxon>Bacteria</taxon>
        <taxon>Pseudomonadati</taxon>
        <taxon>Pseudomonadota</taxon>
        <taxon>Alphaproteobacteria</taxon>
        <taxon>Rhodobacterales</taxon>
        <taxon>Paracoccaceae</taxon>
        <taxon>Halovulum</taxon>
    </lineage>
</organism>
<protein>
    <submittedName>
        <fullName evidence="3">Uncharacterized protein</fullName>
    </submittedName>
</protein>
<reference evidence="3 4" key="1">
    <citation type="submission" date="2019-10" db="EMBL/GenBank/DDBJ databases">
        <title>Cognatihalovulum marinum gen. nov. sp. nov., a new member of the family Rhodobacteraceae isolated from deep seawater of the Northwest Indian Ocean.</title>
        <authorList>
            <person name="Ruan C."/>
            <person name="Wang J."/>
            <person name="Zheng X."/>
            <person name="Song L."/>
            <person name="Zhu Y."/>
            <person name="Huang Y."/>
            <person name="Lu Z."/>
            <person name="Du W."/>
            <person name="Huang L."/>
            <person name="Dai X."/>
        </authorList>
    </citation>
    <scope>NUCLEOTIDE SEQUENCE [LARGE SCALE GENOMIC DNA]</scope>
    <source>
        <strain evidence="3 4">2CG4</strain>
    </source>
</reference>
<dbReference type="Proteomes" id="UP000474957">
    <property type="component" value="Unassembled WGS sequence"/>
</dbReference>
<sequence length="143" mass="14628">MELIADGLLIAGALTAALYCWVLARRLTALKSMDKGLGGAIAGLSARVEQTRASLADTKASTSDITRELSALTARAEIAAGRLELLLATLHENGHADTVRDAASPGEPAPKPEAAADTGEPPCDPGDDVVTALRRIVGEGGKS</sequence>
<evidence type="ECO:0000256" key="1">
    <source>
        <dbReference type="SAM" id="MobiDB-lite"/>
    </source>
</evidence>
<accession>A0A6L5Z747</accession>
<name>A0A6L5Z747_9RHOB</name>
<dbReference type="AlphaFoldDB" id="A0A6L5Z747"/>
<feature type="transmembrane region" description="Helical" evidence="2">
    <location>
        <begin position="6"/>
        <end position="24"/>
    </location>
</feature>
<evidence type="ECO:0000256" key="2">
    <source>
        <dbReference type="SAM" id="Phobius"/>
    </source>
</evidence>
<dbReference type="EMBL" id="WIND01000026">
    <property type="protein sequence ID" value="MSU91782.1"/>
    <property type="molecule type" value="Genomic_DNA"/>
</dbReference>
<keyword evidence="2" id="KW-0812">Transmembrane</keyword>
<keyword evidence="4" id="KW-1185">Reference proteome</keyword>
<comment type="caution">
    <text evidence="3">The sequence shown here is derived from an EMBL/GenBank/DDBJ whole genome shotgun (WGS) entry which is preliminary data.</text>
</comment>
<gene>
    <name evidence="3" type="ORF">GE300_19585</name>
</gene>
<proteinExistence type="predicted"/>
<feature type="region of interest" description="Disordered" evidence="1">
    <location>
        <begin position="96"/>
        <end position="128"/>
    </location>
</feature>
<keyword evidence="2" id="KW-0472">Membrane</keyword>
<feature type="compositionally biased region" description="Low complexity" evidence="1">
    <location>
        <begin position="102"/>
        <end position="116"/>
    </location>
</feature>
<keyword evidence="2" id="KW-1133">Transmembrane helix</keyword>
<dbReference type="RefSeq" id="WP_154449209.1">
    <property type="nucleotide sequence ID" value="NZ_WIND01000026.1"/>
</dbReference>
<evidence type="ECO:0000313" key="4">
    <source>
        <dbReference type="Proteomes" id="UP000474957"/>
    </source>
</evidence>
<evidence type="ECO:0000313" key="3">
    <source>
        <dbReference type="EMBL" id="MSU91782.1"/>
    </source>
</evidence>